<protein>
    <submittedName>
        <fullName evidence="1">Uncharacterized protein</fullName>
    </submittedName>
</protein>
<dbReference type="EMBL" id="FNCJ01000005">
    <property type="protein sequence ID" value="SDG74418.1"/>
    <property type="molecule type" value="Genomic_DNA"/>
</dbReference>
<gene>
    <name evidence="1" type="ORF">SAMN05216466_10514</name>
</gene>
<dbReference type="Proteomes" id="UP000199706">
    <property type="component" value="Unassembled WGS sequence"/>
</dbReference>
<sequence>MKRADRGRQILWSARAYAGEYLGECEALPLLSSTSGEAELRNVPRLLSSPAARHFAAMLINLSERARYYCPLEPKATPCHLMTVFVERVVNRSTDVRVLVARLDVVLDGCCAFASITAEREPRIDVPAVAYDGWDGVWDIVLKVLRAILSTHTGP</sequence>
<evidence type="ECO:0000313" key="1">
    <source>
        <dbReference type="EMBL" id="SDG74418.1"/>
    </source>
</evidence>
<reference evidence="1 2" key="1">
    <citation type="submission" date="2016-10" db="EMBL/GenBank/DDBJ databases">
        <authorList>
            <person name="de Groot N.N."/>
        </authorList>
    </citation>
    <scope>NUCLEOTIDE SEQUENCE [LARGE SCALE GENOMIC DNA]</scope>
    <source>
        <strain evidence="1 2">LMG 2247</strain>
    </source>
</reference>
<accession>A0A1G7WRB2</accession>
<organism evidence="1 2">
    <name type="scientific">Paraburkholderia phenazinium</name>
    <dbReference type="NCBI Taxonomy" id="60549"/>
    <lineage>
        <taxon>Bacteria</taxon>
        <taxon>Pseudomonadati</taxon>
        <taxon>Pseudomonadota</taxon>
        <taxon>Betaproteobacteria</taxon>
        <taxon>Burkholderiales</taxon>
        <taxon>Burkholderiaceae</taxon>
        <taxon>Paraburkholderia</taxon>
    </lineage>
</organism>
<dbReference type="AlphaFoldDB" id="A0A1G7WRB2"/>
<proteinExistence type="predicted"/>
<evidence type="ECO:0000313" key="2">
    <source>
        <dbReference type="Proteomes" id="UP000199706"/>
    </source>
</evidence>
<name>A0A1G7WRB2_9BURK</name>